<dbReference type="GO" id="GO:0016125">
    <property type="term" value="P:sterol metabolic process"/>
    <property type="evidence" value="ECO:0007669"/>
    <property type="project" value="TreeGrafter"/>
</dbReference>
<protein>
    <submittedName>
        <fullName evidence="9">Cytochrome P450</fullName>
    </submittedName>
</protein>
<evidence type="ECO:0000256" key="3">
    <source>
        <dbReference type="ARBA" id="ARBA00022617"/>
    </source>
</evidence>
<dbReference type="InterPro" id="IPR001128">
    <property type="entry name" value="Cyt_P450"/>
</dbReference>
<evidence type="ECO:0000256" key="5">
    <source>
        <dbReference type="ARBA" id="ARBA00023002"/>
    </source>
</evidence>
<comment type="cofactor">
    <cofactor evidence="1">
        <name>heme</name>
        <dbReference type="ChEBI" id="CHEBI:30413"/>
    </cofactor>
</comment>
<dbReference type="Pfam" id="PF00067">
    <property type="entry name" value="p450"/>
    <property type="match status" value="1"/>
</dbReference>
<reference evidence="9" key="1">
    <citation type="submission" date="2019-09" db="EMBL/GenBank/DDBJ databases">
        <title>Characterisation of the sponge microbiome using genome-centric metagenomics.</title>
        <authorList>
            <person name="Engelberts J.P."/>
            <person name="Robbins S.J."/>
            <person name="De Goeij J.M."/>
            <person name="Aranda M."/>
            <person name="Bell S.C."/>
            <person name="Webster N.S."/>
        </authorList>
    </citation>
    <scope>NUCLEOTIDE SEQUENCE</scope>
    <source>
        <strain evidence="9">SB0662_bin_9</strain>
    </source>
</reference>
<dbReference type="AlphaFoldDB" id="A0A6B1DQM4"/>
<keyword evidence="7" id="KW-0503">Monooxygenase</keyword>
<dbReference type="GO" id="GO:0020037">
    <property type="term" value="F:heme binding"/>
    <property type="evidence" value="ECO:0007669"/>
    <property type="project" value="InterPro"/>
</dbReference>
<dbReference type="CDD" id="cd00302">
    <property type="entry name" value="cytochrome_P450"/>
    <property type="match status" value="1"/>
</dbReference>
<evidence type="ECO:0000256" key="4">
    <source>
        <dbReference type="ARBA" id="ARBA00022723"/>
    </source>
</evidence>
<dbReference type="InterPro" id="IPR002397">
    <property type="entry name" value="Cyt_P450_B"/>
</dbReference>
<sequence>MPETWAVIRSKTQQDRACRTGHPIRQTFMACSIILGKPGGQPSPRSLNKALPTEPSKFHTPDNRPVANTSQSIPKTIPKAQGLPVLGSVTFDSPLWLVDRYHELGPVFRMSILQHRMIVLAGPEANLLMREEGDTLFTSKDTWKNVLEAFGSDNPFMLAWDGPDHATLRAGLKVGYAGSTLYPQMPKLMDSLVRLMMRWPRHQAMSVTPLVKRLVSLLLAYMAINQEPDEVMDDLIFLFRTVIKIHLTRTRPGFVKYMPQYLKSRRNVLAMGQRIWNEHLMHDMAEEGGNFIDHVRRFQAEHPDLMTENDAIATIQTPFLAGMDTAASSLSFLLYHILRDSTLREMVVAEADQLFADGVPTRASLRRMRQTRWIAMESLRMHPIALTLPRTSTRDFEFQGHHIPAGARCLIAISVTHHLPEFFPEPKRFDIERYAPPRMEHTQTHAYVPYGIGSHACLGASTADLLFLIVTAALFHHLEIEMSPPDHVLNVIRNPLSCPDDSFRMVVTGERQRA</sequence>
<comment type="similarity">
    <text evidence="2">Belongs to the cytochrome P450 family.</text>
</comment>
<dbReference type="InterPro" id="IPR036396">
    <property type="entry name" value="Cyt_P450_sf"/>
</dbReference>
<evidence type="ECO:0000256" key="8">
    <source>
        <dbReference type="SAM" id="MobiDB-lite"/>
    </source>
</evidence>
<name>A0A6B1DQM4_9CHLR</name>
<evidence type="ECO:0000256" key="7">
    <source>
        <dbReference type="ARBA" id="ARBA00023033"/>
    </source>
</evidence>
<evidence type="ECO:0000256" key="1">
    <source>
        <dbReference type="ARBA" id="ARBA00001971"/>
    </source>
</evidence>
<dbReference type="GO" id="GO:0005506">
    <property type="term" value="F:iron ion binding"/>
    <property type="evidence" value="ECO:0007669"/>
    <property type="project" value="InterPro"/>
</dbReference>
<keyword evidence="4" id="KW-0479">Metal-binding</keyword>
<organism evidence="9">
    <name type="scientific">Caldilineaceae bacterium SB0662_bin_9</name>
    <dbReference type="NCBI Taxonomy" id="2605258"/>
    <lineage>
        <taxon>Bacteria</taxon>
        <taxon>Bacillati</taxon>
        <taxon>Chloroflexota</taxon>
        <taxon>Caldilineae</taxon>
        <taxon>Caldilineales</taxon>
        <taxon>Caldilineaceae</taxon>
    </lineage>
</organism>
<dbReference type="SUPFAM" id="SSF48264">
    <property type="entry name" value="Cytochrome P450"/>
    <property type="match status" value="1"/>
</dbReference>
<dbReference type="PANTHER" id="PTHR24286">
    <property type="entry name" value="CYTOCHROME P450 26"/>
    <property type="match status" value="1"/>
</dbReference>
<keyword evidence="6" id="KW-0408">Iron</keyword>
<evidence type="ECO:0000313" key="9">
    <source>
        <dbReference type="EMBL" id="MYD89451.1"/>
    </source>
</evidence>
<dbReference type="PRINTS" id="PR00359">
    <property type="entry name" value="BP450"/>
</dbReference>
<accession>A0A6B1DQM4</accession>
<dbReference type="PANTHER" id="PTHR24286:SF24">
    <property type="entry name" value="LANOSTEROL 14-ALPHA DEMETHYLASE"/>
    <property type="match status" value="1"/>
</dbReference>
<keyword evidence="5" id="KW-0560">Oxidoreductase</keyword>
<feature type="region of interest" description="Disordered" evidence="8">
    <location>
        <begin position="39"/>
        <end position="72"/>
    </location>
</feature>
<dbReference type="Gene3D" id="1.10.630.10">
    <property type="entry name" value="Cytochrome P450"/>
    <property type="match status" value="1"/>
</dbReference>
<gene>
    <name evidence="9" type="ORF">F4Y08_03800</name>
</gene>
<evidence type="ECO:0000256" key="2">
    <source>
        <dbReference type="ARBA" id="ARBA00010617"/>
    </source>
</evidence>
<dbReference type="PRINTS" id="PR00385">
    <property type="entry name" value="P450"/>
</dbReference>
<dbReference type="GO" id="GO:0016705">
    <property type="term" value="F:oxidoreductase activity, acting on paired donors, with incorporation or reduction of molecular oxygen"/>
    <property type="evidence" value="ECO:0007669"/>
    <property type="project" value="InterPro"/>
</dbReference>
<dbReference type="GO" id="GO:0004497">
    <property type="term" value="F:monooxygenase activity"/>
    <property type="evidence" value="ECO:0007669"/>
    <property type="project" value="UniProtKB-KW"/>
</dbReference>
<proteinExistence type="inferred from homology"/>
<keyword evidence="3" id="KW-0349">Heme</keyword>
<dbReference type="EMBL" id="VXPY01000021">
    <property type="protein sequence ID" value="MYD89451.1"/>
    <property type="molecule type" value="Genomic_DNA"/>
</dbReference>
<evidence type="ECO:0000256" key="6">
    <source>
        <dbReference type="ARBA" id="ARBA00023004"/>
    </source>
</evidence>
<comment type="caution">
    <text evidence="9">The sequence shown here is derived from an EMBL/GenBank/DDBJ whole genome shotgun (WGS) entry which is preliminary data.</text>
</comment>